<dbReference type="EMBL" id="SSGG01000045">
    <property type="protein sequence ID" value="TXI37738.1"/>
    <property type="molecule type" value="Genomic_DNA"/>
</dbReference>
<keyword evidence="1" id="KW-0472">Membrane</keyword>
<keyword evidence="1" id="KW-0812">Transmembrane</keyword>
<evidence type="ECO:0000313" key="3">
    <source>
        <dbReference type="Proteomes" id="UP000321374"/>
    </source>
</evidence>
<protein>
    <submittedName>
        <fullName evidence="2">Uncharacterized protein</fullName>
    </submittedName>
</protein>
<feature type="transmembrane region" description="Helical" evidence="1">
    <location>
        <begin position="77"/>
        <end position="103"/>
    </location>
</feature>
<reference evidence="2 3" key="1">
    <citation type="submission" date="2018-09" db="EMBL/GenBank/DDBJ databases">
        <title>Metagenome Assembled Genomes from an Advanced Water Purification Facility.</title>
        <authorList>
            <person name="Stamps B.W."/>
            <person name="Spear J.R."/>
        </authorList>
    </citation>
    <scope>NUCLEOTIDE SEQUENCE [LARGE SCALE GENOMIC DNA]</scope>
    <source>
        <strain evidence="2">Bin_42_2</strain>
    </source>
</reference>
<proteinExistence type="predicted"/>
<evidence type="ECO:0000313" key="2">
    <source>
        <dbReference type="EMBL" id="TXI37738.1"/>
    </source>
</evidence>
<organism evidence="2 3">
    <name type="scientific">Methylophilus methylotrophus</name>
    <name type="common">Bacterium W3A1</name>
    <dbReference type="NCBI Taxonomy" id="17"/>
    <lineage>
        <taxon>Bacteria</taxon>
        <taxon>Pseudomonadati</taxon>
        <taxon>Pseudomonadota</taxon>
        <taxon>Betaproteobacteria</taxon>
        <taxon>Nitrosomonadales</taxon>
        <taxon>Methylophilaceae</taxon>
        <taxon>Methylophilus</taxon>
    </lineage>
</organism>
<feature type="transmembrane region" description="Helical" evidence="1">
    <location>
        <begin position="51"/>
        <end position="71"/>
    </location>
</feature>
<gene>
    <name evidence="2" type="ORF">E6Q51_02620</name>
</gene>
<feature type="transmembrane region" description="Helical" evidence="1">
    <location>
        <begin position="20"/>
        <end position="44"/>
    </location>
</feature>
<keyword evidence="1" id="KW-1133">Transmembrane helix</keyword>
<comment type="caution">
    <text evidence="2">The sequence shown here is derived from an EMBL/GenBank/DDBJ whole genome shotgun (WGS) entry which is preliminary data.</text>
</comment>
<sequence length="137" mass="15332">MTTICVYFSAKLMKIGDISITRAFTAQFINLATMGVMVLLALFLNLFDNDLFMMLIGSVLSILIYSWILNISLSKSFFLTLFVGFSEGLLILLLVFSFGAILLGNKLNLHSFSNERASEEMLDHETISDRNSSILDD</sequence>
<dbReference type="Proteomes" id="UP000321374">
    <property type="component" value="Unassembled WGS sequence"/>
</dbReference>
<name>A0A5C7WMD3_METME</name>
<evidence type="ECO:0000256" key="1">
    <source>
        <dbReference type="SAM" id="Phobius"/>
    </source>
</evidence>
<accession>A0A5C7WMD3</accession>
<dbReference type="AlphaFoldDB" id="A0A5C7WMD3"/>